<evidence type="ECO:0000313" key="1">
    <source>
        <dbReference type="EMBL" id="MBS3651465.1"/>
    </source>
</evidence>
<dbReference type="InterPro" id="IPR051200">
    <property type="entry name" value="Host-pathogen_enzymatic-act"/>
</dbReference>
<dbReference type="SUPFAM" id="SSF51004">
    <property type="entry name" value="C-terminal (heme d1) domain of cytochrome cd1-nitrite reductase"/>
    <property type="match status" value="1"/>
</dbReference>
<dbReference type="Gene3D" id="2.130.10.10">
    <property type="entry name" value="YVTN repeat-like/Quinoprotein amine dehydrogenase"/>
    <property type="match status" value="2"/>
</dbReference>
<dbReference type="PANTHER" id="PTHR47197">
    <property type="entry name" value="PROTEIN NIRF"/>
    <property type="match status" value="1"/>
</dbReference>
<dbReference type="AlphaFoldDB" id="A0A942E6M1"/>
<dbReference type="EMBL" id="JAGWCR010000014">
    <property type="protein sequence ID" value="MBS3651465.1"/>
    <property type="molecule type" value="Genomic_DNA"/>
</dbReference>
<evidence type="ECO:0000313" key="2">
    <source>
        <dbReference type="Proteomes" id="UP000680348"/>
    </source>
</evidence>
<name>A0A942E6M1_9HYPH</name>
<reference evidence="1" key="1">
    <citation type="submission" date="2021-04" db="EMBL/GenBank/DDBJ databases">
        <title>Pseudaminobacter soli sp. nov., isolated from paddy soil contaminated by heavy metals.</title>
        <authorList>
            <person name="Zhang K."/>
        </authorList>
    </citation>
    <scope>NUCLEOTIDE SEQUENCE</scope>
    <source>
        <strain evidence="1">19-2017</strain>
    </source>
</reference>
<protein>
    <recommendedName>
        <fullName evidence="3">YncE family protein</fullName>
    </recommendedName>
</protein>
<dbReference type="InterPro" id="IPR011048">
    <property type="entry name" value="Haem_d1_sf"/>
</dbReference>
<dbReference type="PANTHER" id="PTHR47197:SF3">
    <property type="entry name" value="DIHYDRO-HEME D1 DEHYDROGENASE"/>
    <property type="match status" value="1"/>
</dbReference>
<keyword evidence="2" id="KW-1185">Reference proteome</keyword>
<dbReference type="InterPro" id="IPR015943">
    <property type="entry name" value="WD40/YVTN_repeat-like_dom_sf"/>
</dbReference>
<comment type="caution">
    <text evidence="1">The sequence shown here is derived from an EMBL/GenBank/DDBJ whole genome shotgun (WGS) entry which is preliminary data.</text>
</comment>
<evidence type="ECO:0008006" key="3">
    <source>
        <dbReference type="Google" id="ProtNLM"/>
    </source>
</evidence>
<organism evidence="1 2">
    <name type="scientific">Pseudaminobacter soli</name>
    <name type="common">ex Zhang et al. 2022</name>
    <dbReference type="NCBI Taxonomy" id="2831468"/>
    <lineage>
        <taxon>Bacteria</taxon>
        <taxon>Pseudomonadati</taxon>
        <taxon>Pseudomonadota</taxon>
        <taxon>Alphaproteobacteria</taxon>
        <taxon>Hyphomicrobiales</taxon>
        <taxon>Phyllobacteriaceae</taxon>
        <taxon>Pseudaminobacter</taxon>
    </lineage>
</organism>
<proteinExistence type="predicted"/>
<dbReference type="Proteomes" id="UP000680348">
    <property type="component" value="Unassembled WGS sequence"/>
</dbReference>
<gene>
    <name evidence="1" type="ORF">KEU06_22880</name>
</gene>
<accession>A0A942E6M1</accession>
<sequence length="285" mass="30605">MAVDVAGRRLFVAELGNGSIGVVDLSTLQVSGRIRGLNEPQGVGYLPSTDTVYVASAGDGSVRTYRGRALEEAAHIQLGEDADNIRVDSAGNRVFVGYGQGWLAVIDAGQARKLSDIPLHGHPEGFQLGNDGDRIFVNVPDANVVEVVDRQGGEVVARWKTGQAGENFPMALAEAYGKVLVAFRAPAMLSAFSMVDGARVKDARTCGDADDMFVDAKRHRVYVSCGDAHLDVFELEDGSFRRMASLPTAPGARTSLFVPELDRLFLAVRARAGEQAAIWVYRPAR</sequence>